<organism evidence="7">
    <name type="scientific">human gut metagenome</name>
    <dbReference type="NCBI Taxonomy" id="408170"/>
    <lineage>
        <taxon>unclassified sequences</taxon>
        <taxon>metagenomes</taxon>
        <taxon>organismal metagenomes</taxon>
    </lineage>
</organism>
<name>K1T8L5_9ZZZZ</name>
<evidence type="ECO:0000256" key="1">
    <source>
        <dbReference type="ARBA" id="ARBA00022490"/>
    </source>
</evidence>
<dbReference type="NCBIfam" id="NF003994">
    <property type="entry name" value="PRK05472.2-3"/>
    <property type="match status" value="1"/>
</dbReference>
<feature type="domain" description="CoA-binding" evidence="6">
    <location>
        <begin position="66"/>
        <end position="160"/>
    </location>
</feature>
<dbReference type="NCBIfam" id="NF003995">
    <property type="entry name" value="PRK05472.2-4"/>
    <property type="match status" value="1"/>
</dbReference>
<comment type="caution">
    <text evidence="7">The sequence shown here is derived from an EMBL/GenBank/DDBJ whole genome shotgun (WGS) entry which is preliminary data.</text>
</comment>
<dbReference type="Pfam" id="PF02629">
    <property type="entry name" value="CoA_binding"/>
    <property type="match status" value="1"/>
</dbReference>
<dbReference type="AlphaFoldDB" id="K1T8L5"/>
<dbReference type="Pfam" id="PF06971">
    <property type="entry name" value="Put_DNA-bind_N"/>
    <property type="match status" value="1"/>
</dbReference>
<dbReference type="SMART" id="SM00881">
    <property type="entry name" value="CoA_binding"/>
    <property type="match status" value="1"/>
</dbReference>
<evidence type="ECO:0000256" key="4">
    <source>
        <dbReference type="ARBA" id="ARBA00023125"/>
    </source>
</evidence>
<evidence type="ECO:0000256" key="5">
    <source>
        <dbReference type="ARBA" id="ARBA00023163"/>
    </source>
</evidence>
<dbReference type="GO" id="GO:0051775">
    <property type="term" value="P:response to redox state"/>
    <property type="evidence" value="ECO:0007669"/>
    <property type="project" value="InterPro"/>
</dbReference>
<dbReference type="PANTHER" id="PTHR35786:SF1">
    <property type="entry name" value="REDOX-SENSING TRANSCRIPTIONAL REPRESSOR REX 1"/>
    <property type="match status" value="1"/>
</dbReference>
<keyword evidence="5" id="KW-0804">Transcription</keyword>
<dbReference type="InterPro" id="IPR036390">
    <property type="entry name" value="WH_DNA-bd_sf"/>
</dbReference>
<dbReference type="Gene3D" id="1.10.10.10">
    <property type="entry name" value="Winged helix-like DNA-binding domain superfamily/Winged helix DNA-binding domain"/>
    <property type="match status" value="1"/>
</dbReference>
<evidence type="ECO:0000256" key="3">
    <source>
        <dbReference type="ARBA" id="ARBA00023015"/>
    </source>
</evidence>
<dbReference type="InterPro" id="IPR022876">
    <property type="entry name" value="Tscrpt_rep_Rex"/>
</dbReference>
<protein>
    <submittedName>
        <fullName evidence="7">Redox-sensing transcriptional repressor Rex</fullName>
    </submittedName>
</protein>
<dbReference type="GO" id="GO:0003677">
    <property type="term" value="F:DNA binding"/>
    <property type="evidence" value="ECO:0007669"/>
    <property type="project" value="UniProtKB-KW"/>
</dbReference>
<dbReference type="HAMAP" id="MF_01131">
    <property type="entry name" value="Rex"/>
    <property type="match status" value="1"/>
</dbReference>
<dbReference type="PANTHER" id="PTHR35786">
    <property type="entry name" value="REDOX-SENSING TRANSCRIPTIONAL REPRESSOR REX"/>
    <property type="match status" value="1"/>
</dbReference>
<dbReference type="GO" id="GO:0045892">
    <property type="term" value="P:negative regulation of DNA-templated transcription"/>
    <property type="evidence" value="ECO:0007669"/>
    <property type="project" value="InterPro"/>
</dbReference>
<dbReference type="InterPro" id="IPR003781">
    <property type="entry name" value="CoA-bd"/>
</dbReference>
<gene>
    <name evidence="7" type="ORF">OBE_07830</name>
</gene>
<dbReference type="InterPro" id="IPR009718">
    <property type="entry name" value="Rex_DNA-bd_C_dom"/>
</dbReference>
<sequence>MPRYLRKLDDLNAAGIERISSGELGRQMGLTPSQIRQDFSCFGEFGQQGYGYNVVALRGEVAKILGMDRNYSAVLVGVGNIGRALVENFCFEQYGFTLKAAFDINPDLIGKEMHGIVVHDFSTLDDILAELQPDVAVLCVPRAMANDVANEICSVGVKAI</sequence>
<proteinExistence type="inferred from homology"/>
<dbReference type="SUPFAM" id="SSF51735">
    <property type="entry name" value="NAD(P)-binding Rossmann-fold domains"/>
    <property type="match status" value="1"/>
</dbReference>
<evidence type="ECO:0000256" key="2">
    <source>
        <dbReference type="ARBA" id="ARBA00022491"/>
    </source>
</evidence>
<reference evidence="7" key="1">
    <citation type="journal article" date="2013" name="Environ. Microbiol.">
        <title>Microbiota from the distal guts of lean and obese adolescents exhibit partial functional redundancy besides clear differences in community structure.</title>
        <authorList>
            <person name="Ferrer M."/>
            <person name="Ruiz A."/>
            <person name="Lanza F."/>
            <person name="Haange S.B."/>
            <person name="Oberbach A."/>
            <person name="Till H."/>
            <person name="Bargiela R."/>
            <person name="Campoy C."/>
            <person name="Segura M.T."/>
            <person name="Richter M."/>
            <person name="von Bergen M."/>
            <person name="Seifert J."/>
            <person name="Suarez A."/>
        </authorList>
    </citation>
    <scope>NUCLEOTIDE SEQUENCE</scope>
</reference>
<keyword evidence="2" id="KW-0678">Repressor</keyword>
<evidence type="ECO:0000313" key="7">
    <source>
        <dbReference type="EMBL" id="EKC62735.1"/>
    </source>
</evidence>
<keyword evidence="4" id="KW-0238">DNA-binding</keyword>
<dbReference type="InterPro" id="IPR036388">
    <property type="entry name" value="WH-like_DNA-bd_sf"/>
</dbReference>
<keyword evidence="3" id="KW-0805">Transcription regulation</keyword>
<dbReference type="SUPFAM" id="SSF46785">
    <property type="entry name" value="Winged helix' DNA-binding domain"/>
    <property type="match status" value="1"/>
</dbReference>
<keyword evidence="1" id="KW-0963">Cytoplasm</keyword>
<dbReference type="Gene3D" id="3.40.50.720">
    <property type="entry name" value="NAD(P)-binding Rossmann-like Domain"/>
    <property type="match status" value="1"/>
</dbReference>
<dbReference type="EMBL" id="AJWZ01005381">
    <property type="protein sequence ID" value="EKC62735.1"/>
    <property type="molecule type" value="Genomic_DNA"/>
</dbReference>
<feature type="non-terminal residue" evidence="7">
    <location>
        <position position="160"/>
    </location>
</feature>
<dbReference type="InterPro" id="IPR036291">
    <property type="entry name" value="NAD(P)-bd_dom_sf"/>
</dbReference>
<accession>K1T8L5</accession>
<evidence type="ECO:0000259" key="6">
    <source>
        <dbReference type="SMART" id="SM00881"/>
    </source>
</evidence>